<sequence>MSFGSKRTIVRVNDMIAQVKAATGETEMFYSKNSSEPLIDMVCRVSDGFEATQVTIRVQHDAEAAKIQALVNSLDMKETEHLTIIYAVPRSRYNDFVTDPVNPLLNQPALARRVTIYHVAIDDDEQ</sequence>
<reference evidence="1" key="1">
    <citation type="submission" date="2021-01" db="EMBL/GenBank/DDBJ databases">
        <authorList>
            <person name="Corre E."/>
            <person name="Pelletier E."/>
            <person name="Niang G."/>
            <person name="Scheremetjew M."/>
            <person name="Finn R."/>
            <person name="Kale V."/>
            <person name="Holt S."/>
            <person name="Cochrane G."/>
            <person name="Meng A."/>
            <person name="Brown T."/>
            <person name="Cohen L."/>
        </authorList>
    </citation>
    <scope>NUCLEOTIDE SEQUENCE</scope>
    <source>
        <strain evidence="1">CCMP2084</strain>
    </source>
</reference>
<gene>
    <name evidence="1" type="ORF">ASEP1449_LOCUS14646</name>
</gene>
<name>A0A7S2UNA2_9STRA</name>
<organism evidence="1">
    <name type="scientific">Attheya septentrionalis</name>
    <dbReference type="NCBI Taxonomy" id="420275"/>
    <lineage>
        <taxon>Eukaryota</taxon>
        <taxon>Sar</taxon>
        <taxon>Stramenopiles</taxon>
        <taxon>Ochrophyta</taxon>
        <taxon>Bacillariophyta</taxon>
        <taxon>Coscinodiscophyceae</taxon>
        <taxon>Chaetocerotophycidae</taxon>
        <taxon>Chaetocerotales</taxon>
        <taxon>Attheyaceae</taxon>
        <taxon>Attheya</taxon>
    </lineage>
</organism>
<dbReference type="EMBL" id="HBHQ01021668">
    <property type="protein sequence ID" value="CAD9822812.1"/>
    <property type="molecule type" value="Transcribed_RNA"/>
</dbReference>
<proteinExistence type="predicted"/>
<evidence type="ECO:0000313" key="1">
    <source>
        <dbReference type="EMBL" id="CAD9822812.1"/>
    </source>
</evidence>
<dbReference type="AlphaFoldDB" id="A0A7S2UNA2"/>
<protein>
    <submittedName>
        <fullName evidence="1">Uncharacterized protein</fullName>
    </submittedName>
</protein>
<accession>A0A7S2UNA2</accession>